<dbReference type="AlphaFoldDB" id="A0A5J5CQN2"/>
<protein>
    <submittedName>
        <fullName evidence="3">Uncharacterized protein</fullName>
    </submittedName>
</protein>
<evidence type="ECO:0000313" key="3">
    <source>
        <dbReference type="EMBL" id="KAA8582955.1"/>
    </source>
</evidence>
<dbReference type="Proteomes" id="UP000327493">
    <property type="component" value="Chromosome 18"/>
</dbReference>
<accession>A0A5J5CQN2</accession>
<dbReference type="PANTHER" id="PTHR28575">
    <property type="entry name" value="MEIOSIS-SPECIFIC PROTEIN MEI4"/>
    <property type="match status" value="1"/>
</dbReference>
<organism evidence="3 4">
    <name type="scientific">Etheostoma spectabile</name>
    <name type="common">orangethroat darter</name>
    <dbReference type="NCBI Taxonomy" id="54343"/>
    <lineage>
        <taxon>Eukaryota</taxon>
        <taxon>Metazoa</taxon>
        <taxon>Chordata</taxon>
        <taxon>Craniata</taxon>
        <taxon>Vertebrata</taxon>
        <taxon>Euteleostomi</taxon>
        <taxon>Actinopterygii</taxon>
        <taxon>Neopterygii</taxon>
        <taxon>Teleostei</taxon>
        <taxon>Neoteleostei</taxon>
        <taxon>Acanthomorphata</taxon>
        <taxon>Eupercaria</taxon>
        <taxon>Perciformes</taxon>
        <taxon>Percoidei</taxon>
        <taxon>Percidae</taxon>
        <taxon>Etheostomatinae</taxon>
        <taxon>Etheostoma</taxon>
    </lineage>
</organism>
<comment type="caution">
    <text evidence="3">The sequence shown here is derived from an EMBL/GenBank/DDBJ whole genome shotgun (WGS) entry which is preliminary data.</text>
</comment>
<dbReference type="Pfam" id="PF13971">
    <property type="entry name" value="Mei4"/>
    <property type="match status" value="1"/>
</dbReference>
<gene>
    <name evidence="3" type="ORF">FQN60_015501</name>
</gene>
<dbReference type="GO" id="GO:0048477">
    <property type="term" value="P:oogenesis"/>
    <property type="evidence" value="ECO:0007669"/>
    <property type="project" value="TreeGrafter"/>
</dbReference>
<dbReference type="GO" id="GO:0006310">
    <property type="term" value="P:DNA recombination"/>
    <property type="evidence" value="ECO:0007669"/>
    <property type="project" value="InterPro"/>
</dbReference>
<dbReference type="GO" id="GO:0007129">
    <property type="term" value="P:homologous chromosome pairing at meiosis"/>
    <property type="evidence" value="ECO:0007669"/>
    <property type="project" value="TreeGrafter"/>
</dbReference>
<name>A0A5J5CQN2_9PERO</name>
<evidence type="ECO:0000256" key="1">
    <source>
        <dbReference type="ARBA" id="ARBA00023254"/>
    </source>
</evidence>
<dbReference type="EMBL" id="VOFY01000018">
    <property type="protein sequence ID" value="KAA8582955.1"/>
    <property type="molecule type" value="Genomic_DNA"/>
</dbReference>
<sequence>MRFLGKVAGLKLCEEVSGSVIQQDLGIELLLPQMMNRVSKEKWFFLKAKAALAVAIIKNSPSGVSSREYAEALACKLMSQDGSWRGKAQGLEQEVLKLRQELLITRVTNTKSTTEAAGQDNTMYIASQDLFGPGSDVYSAEPQPASDSETPELLQLEPQPAAASAPSPVPSSHRGTAVLPNEQFLQSLCALHRVEENNQGLESLWFSPDGGAGSVLVESVCQLLDSVVAACRDPLPLVPHDQILTGCQVAARAMDLFCSQRLPSVEFTRCVEESLSELTRLLLHTNQLSKLQPADKLMEYLITLGSCSMSQSFLIRHILAQISALADQLWQAFQAERKPRTEPCIGSLSAAADSRLPVNSA</sequence>
<dbReference type="GO" id="GO:0000800">
    <property type="term" value="C:lateral element"/>
    <property type="evidence" value="ECO:0007669"/>
    <property type="project" value="TreeGrafter"/>
</dbReference>
<reference evidence="3 4" key="1">
    <citation type="submission" date="2019-08" db="EMBL/GenBank/DDBJ databases">
        <title>A chromosome-level genome assembly, high-density linkage maps, and genome scans reveal the genomic architecture of hybrid incompatibilities underlying speciation via character displacement in darters (Percidae: Etheostominae).</title>
        <authorList>
            <person name="Moran R.L."/>
            <person name="Catchen J.M."/>
            <person name="Fuller R.C."/>
        </authorList>
    </citation>
    <scope>NUCLEOTIDE SEQUENCE [LARGE SCALE GENOMIC DNA]</scope>
    <source>
        <strain evidence="3">EspeVRDwgs_2016</strain>
        <tissue evidence="3">Muscle</tissue>
    </source>
</reference>
<dbReference type="GO" id="GO:0042138">
    <property type="term" value="P:meiotic DNA double-strand break formation"/>
    <property type="evidence" value="ECO:0007669"/>
    <property type="project" value="InterPro"/>
</dbReference>
<dbReference type="PANTHER" id="PTHR28575:SF1">
    <property type="entry name" value="MEIOSIS-SPECIFIC PROTEIN MEI4"/>
    <property type="match status" value="1"/>
</dbReference>
<feature type="non-terminal residue" evidence="3">
    <location>
        <position position="361"/>
    </location>
</feature>
<evidence type="ECO:0000313" key="4">
    <source>
        <dbReference type="Proteomes" id="UP000327493"/>
    </source>
</evidence>
<keyword evidence="1" id="KW-0469">Meiosis</keyword>
<proteinExistence type="inferred from homology"/>
<comment type="similarity">
    <text evidence="2">Belongs to the MEI4L family.</text>
</comment>
<dbReference type="GO" id="GO:0007283">
    <property type="term" value="P:spermatogenesis"/>
    <property type="evidence" value="ECO:0007669"/>
    <property type="project" value="TreeGrafter"/>
</dbReference>
<evidence type="ECO:0000256" key="2">
    <source>
        <dbReference type="ARBA" id="ARBA00093453"/>
    </source>
</evidence>
<keyword evidence="4" id="KW-1185">Reference proteome</keyword>
<dbReference type="InterPro" id="IPR025888">
    <property type="entry name" value="MEI4"/>
</dbReference>